<keyword evidence="2" id="KW-1185">Reference proteome</keyword>
<evidence type="ECO:0000313" key="1">
    <source>
        <dbReference type="EMBL" id="KAJ1139772.1"/>
    </source>
</evidence>
<sequence>MGILFDDPTELGDLSRRLQRHEITFYEAHGLIQMQVLVFESMTDSPGPFATNPLNAAERKQFDGEGLQQNKGCVSMKGAQFFGSLANNRRKRMTMTNASNVSRSITTTNNEREYKELEILRAGEGGLQGGRHQLEIRRRAKLGGPLAETGAGEATEGEEQGALVAPVHSTGDVKRLTAALPRAAASCLPSFPARGVHDDREWTQMGL</sequence>
<dbReference type="Proteomes" id="UP001066276">
    <property type="component" value="Chromosome 6"/>
</dbReference>
<reference evidence="1" key="1">
    <citation type="journal article" date="2022" name="bioRxiv">
        <title>Sequencing and chromosome-scale assembly of the giantPleurodeles waltlgenome.</title>
        <authorList>
            <person name="Brown T."/>
            <person name="Elewa A."/>
            <person name="Iarovenko S."/>
            <person name="Subramanian E."/>
            <person name="Araus A.J."/>
            <person name="Petzold A."/>
            <person name="Susuki M."/>
            <person name="Suzuki K.-i.T."/>
            <person name="Hayashi T."/>
            <person name="Toyoda A."/>
            <person name="Oliveira C."/>
            <person name="Osipova E."/>
            <person name="Leigh N.D."/>
            <person name="Simon A."/>
            <person name="Yun M.H."/>
        </authorList>
    </citation>
    <scope>NUCLEOTIDE SEQUENCE</scope>
    <source>
        <strain evidence="1">20211129_DDA</strain>
        <tissue evidence="1">Liver</tissue>
    </source>
</reference>
<comment type="caution">
    <text evidence="1">The sequence shown here is derived from an EMBL/GenBank/DDBJ whole genome shotgun (WGS) entry which is preliminary data.</text>
</comment>
<proteinExistence type="predicted"/>
<dbReference type="EMBL" id="JANPWB010000010">
    <property type="protein sequence ID" value="KAJ1139772.1"/>
    <property type="molecule type" value="Genomic_DNA"/>
</dbReference>
<accession>A0AAV7QKB7</accession>
<gene>
    <name evidence="1" type="ORF">NDU88_006137</name>
</gene>
<protein>
    <submittedName>
        <fullName evidence="1">Uncharacterized protein</fullName>
    </submittedName>
</protein>
<name>A0AAV7QKB7_PLEWA</name>
<organism evidence="1 2">
    <name type="scientific">Pleurodeles waltl</name>
    <name type="common">Iberian ribbed newt</name>
    <dbReference type="NCBI Taxonomy" id="8319"/>
    <lineage>
        <taxon>Eukaryota</taxon>
        <taxon>Metazoa</taxon>
        <taxon>Chordata</taxon>
        <taxon>Craniata</taxon>
        <taxon>Vertebrata</taxon>
        <taxon>Euteleostomi</taxon>
        <taxon>Amphibia</taxon>
        <taxon>Batrachia</taxon>
        <taxon>Caudata</taxon>
        <taxon>Salamandroidea</taxon>
        <taxon>Salamandridae</taxon>
        <taxon>Pleurodelinae</taxon>
        <taxon>Pleurodeles</taxon>
    </lineage>
</organism>
<evidence type="ECO:0000313" key="2">
    <source>
        <dbReference type="Proteomes" id="UP001066276"/>
    </source>
</evidence>
<dbReference type="AlphaFoldDB" id="A0AAV7QKB7"/>